<feature type="region of interest" description="Disordered" evidence="2">
    <location>
        <begin position="34"/>
        <end position="102"/>
    </location>
</feature>
<dbReference type="Pfam" id="PF01520">
    <property type="entry name" value="Amidase_3"/>
    <property type="match status" value="1"/>
</dbReference>
<evidence type="ECO:0000256" key="2">
    <source>
        <dbReference type="SAM" id="MobiDB-lite"/>
    </source>
</evidence>
<sequence>MHSGDSDVPVPGHPMRGALLLAAVLATITGCSAVSGDDSPHPEVTATQPLPGPDAPEGSGGGGAQEEGAESGRQEEGDGPLAGTTVVVDPGHNGGNADASDEINALVPAGPEEKACDTVGAETADGYPEHEFTWDFSQRLRDHLEADGATVVLTRDDDDGVGPCIDERAEIGNEADADAAISIHADGGPAGGRGFHVIAPGRVEGYTDGIVAPSRDLAEDVREEFAAGADQPPADYLADEGLDERTDLGGLNLSEVPKVFLEVGNMRNAADAANLADAGWRETASAAVAAGIARYLTR</sequence>
<organism evidence="4 5">
    <name type="scientific">Nocardiopsis mangrovi</name>
    <dbReference type="NCBI Taxonomy" id="1179818"/>
    <lineage>
        <taxon>Bacteria</taxon>
        <taxon>Bacillati</taxon>
        <taxon>Actinomycetota</taxon>
        <taxon>Actinomycetes</taxon>
        <taxon>Streptosporangiales</taxon>
        <taxon>Nocardiopsidaceae</taxon>
        <taxon>Nocardiopsis</taxon>
    </lineage>
</organism>
<dbReference type="InterPro" id="IPR002508">
    <property type="entry name" value="MurNAc-LAA_cat"/>
</dbReference>
<dbReference type="Proteomes" id="UP001595923">
    <property type="component" value="Unassembled WGS sequence"/>
</dbReference>
<proteinExistence type="predicted"/>
<evidence type="ECO:0000256" key="1">
    <source>
        <dbReference type="ARBA" id="ARBA00022801"/>
    </source>
</evidence>
<reference evidence="5" key="1">
    <citation type="journal article" date="2019" name="Int. J. Syst. Evol. Microbiol.">
        <title>The Global Catalogue of Microorganisms (GCM) 10K type strain sequencing project: providing services to taxonomists for standard genome sequencing and annotation.</title>
        <authorList>
            <consortium name="The Broad Institute Genomics Platform"/>
            <consortium name="The Broad Institute Genome Sequencing Center for Infectious Disease"/>
            <person name="Wu L."/>
            <person name="Ma J."/>
        </authorList>
    </citation>
    <scope>NUCLEOTIDE SEQUENCE [LARGE SCALE GENOMIC DNA]</scope>
    <source>
        <strain evidence="5">XZYJ18</strain>
    </source>
</reference>
<keyword evidence="5" id="KW-1185">Reference proteome</keyword>
<evidence type="ECO:0000259" key="3">
    <source>
        <dbReference type="SMART" id="SM00646"/>
    </source>
</evidence>
<name>A0ABV9E429_9ACTN</name>
<evidence type="ECO:0000313" key="4">
    <source>
        <dbReference type="EMBL" id="MFC4565652.1"/>
    </source>
</evidence>
<gene>
    <name evidence="4" type="ORF">ACFO4E_27660</name>
</gene>
<dbReference type="Gene3D" id="3.40.630.40">
    <property type="entry name" value="Zn-dependent exopeptidases"/>
    <property type="match status" value="1"/>
</dbReference>
<dbReference type="EC" id="3.5.1.28" evidence="4"/>
<feature type="domain" description="MurNAc-LAA" evidence="3">
    <location>
        <begin position="169"/>
        <end position="293"/>
    </location>
</feature>
<dbReference type="RefSeq" id="WP_378579834.1">
    <property type="nucleotide sequence ID" value="NZ_JBHSFQ010000043.1"/>
</dbReference>
<protein>
    <submittedName>
        <fullName evidence="4">N-acetylmuramoyl-L-alanine amidase</fullName>
        <ecNumber evidence="4">3.5.1.28</ecNumber>
    </submittedName>
</protein>
<keyword evidence="1 4" id="KW-0378">Hydrolase</keyword>
<dbReference type="InterPro" id="IPR050695">
    <property type="entry name" value="N-acetylmuramoyl_amidase_3"/>
</dbReference>
<dbReference type="PANTHER" id="PTHR30404">
    <property type="entry name" value="N-ACETYLMURAMOYL-L-ALANINE AMIDASE"/>
    <property type="match status" value="1"/>
</dbReference>
<dbReference type="GO" id="GO:0008745">
    <property type="term" value="F:N-acetylmuramoyl-L-alanine amidase activity"/>
    <property type="evidence" value="ECO:0007669"/>
    <property type="project" value="UniProtKB-EC"/>
</dbReference>
<dbReference type="EMBL" id="JBHSFQ010000043">
    <property type="protein sequence ID" value="MFC4565652.1"/>
    <property type="molecule type" value="Genomic_DNA"/>
</dbReference>
<evidence type="ECO:0000313" key="5">
    <source>
        <dbReference type="Proteomes" id="UP001595923"/>
    </source>
</evidence>
<comment type="caution">
    <text evidence="4">The sequence shown here is derived from an EMBL/GenBank/DDBJ whole genome shotgun (WGS) entry which is preliminary data.</text>
</comment>
<accession>A0ABV9E429</accession>
<dbReference type="CDD" id="cd02696">
    <property type="entry name" value="MurNAc-LAA"/>
    <property type="match status" value="1"/>
</dbReference>
<dbReference type="PANTHER" id="PTHR30404:SF0">
    <property type="entry name" value="N-ACETYLMURAMOYL-L-ALANINE AMIDASE AMIC"/>
    <property type="match status" value="1"/>
</dbReference>
<dbReference type="SUPFAM" id="SSF53187">
    <property type="entry name" value="Zn-dependent exopeptidases"/>
    <property type="match status" value="1"/>
</dbReference>
<dbReference type="SMART" id="SM00646">
    <property type="entry name" value="Ami_3"/>
    <property type="match status" value="1"/>
</dbReference>